<keyword evidence="8" id="KW-1185">Reference proteome</keyword>
<keyword evidence="2" id="KW-0723">Serine/threonine-protein kinase</keyword>
<dbReference type="PANTHER" id="PTHR13902">
    <property type="entry name" value="SERINE/THREONINE-PROTEIN KINASE WNK WITH NO LYSINE -RELATED"/>
    <property type="match status" value="1"/>
</dbReference>
<reference evidence="7 8" key="1">
    <citation type="journal article" date="2023" name="Hortic Res">
        <title>The complete reference genome for grapevine (Vitis vinifera L.) genetics and breeding.</title>
        <authorList>
            <person name="Shi X."/>
            <person name="Cao S."/>
            <person name="Wang X."/>
            <person name="Huang S."/>
            <person name="Wang Y."/>
            <person name="Liu Z."/>
            <person name="Liu W."/>
            <person name="Leng X."/>
            <person name="Peng Y."/>
            <person name="Wang N."/>
            <person name="Wang Y."/>
            <person name="Ma Z."/>
            <person name="Xu X."/>
            <person name="Zhang F."/>
            <person name="Xue H."/>
            <person name="Zhong H."/>
            <person name="Wang Y."/>
            <person name="Zhang K."/>
            <person name="Velt A."/>
            <person name="Avia K."/>
            <person name="Holtgrawe D."/>
            <person name="Grimplet J."/>
            <person name="Matus J.T."/>
            <person name="Ware D."/>
            <person name="Wu X."/>
            <person name="Wang H."/>
            <person name="Liu C."/>
            <person name="Fang Y."/>
            <person name="Rustenholz C."/>
            <person name="Cheng Z."/>
            <person name="Xiao H."/>
            <person name="Zhou Y."/>
        </authorList>
    </citation>
    <scope>NUCLEOTIDE SEQUENCE [LARGE SCALE GENOMIC DNA]</scope>
    <source>
        <strain evidence="8">cv. Pinot noir / PN40024</strain>
        <tissue evidence="7">Leaf</tissue>
    </source>
</reference>
<accession>A0ABY9C393</accession>
<sequence length="214" mass="24795">MEKEIFPRSAGIYIRNKTARSSQNVLELLCKADQLRDQSAACSVTFSEISPLLLKSVNSLNSHTFPEIEDKGRARLTSVPPVRSLPHSYEASQRESGYNEFLGKRASETVCKAFDEVYGIELAWGQVEIKDLLQSLQQLERLYSEVHLLMSLKHDNIIKFYNTWVDDMNRTINLITELFTSRSLRQYRKKYQHIDLKVTNPFRVPRMPKLSLKL</sequence>
<evidence type="ECO:0000256" key="4">
    <source>
        <dbReference type="ARBA" id="ARBA00047899"/>
    </source>
</evidence>
<proteinExistence type="predicted"/>
<protein>
    <recommendedName>
        <fullName evidence="1">non-specific serine/threonine protein kinase</fullName>
        <ecNumber evidence="1">2.7.11.1</ecNumber>
    </recommendedName>
</protein>
<evidence type="ECO:0000313" key="8">
    <source>
        <dbReference type="Proteomes" id="UP001227230"/>
    </source>
</evidence>
<evidence type="ECO:0000256" key="2">
    <source>
        <dbReference type="ARBA" id="ARBA00022527"/>
    </source>
</evidence>
<organism evidence="7 8">
    <name type="scientific">Vitis vinifera</name>
    <name type="common">Grape</name>
    <dbReference type="NCBI Taxonomy" id="29760"/>
    <lineage>
        <taxon>Eukaryota</taxon>
        <taxon>Viridiplantae</taxon>
        <taxon>Streptophyta</taxon>
        <taxon>Embryophyta</taxon>
        <taxon>Tracheophyta</taxon>
        <taxon>Spermatophyta</taxon>
        <taxon>Magnoliopsida</taxon>
        <taxon>eudicotyledons</taxon>
        <taxon>Gunneridae</taxon>
        <taxon>Pentapetalae</taxon>
        <taxon>rosids</taxon>
        <taxon>Vitales</taxon>
        <taxon>Vitaceae</taxon>
        <taxon>Viteae</taxon>
        <taxon>Vitis</taxon>
    </lineage>
</organism>
<evidence type="ECO:0000256" key="1">
    <source>
        <dbReference type="ARBA" id="ARBA00012513"/>
    </source>
</evidence>
<gene>
    <name evidence="7" type="ORF">VitviT2T_008712</name>
</gene>
<dbReference type="PROSITE" id="PS50011">
    <property type="entry name" value="PROTEIN_KINASE_DOM"/>
    <property type="match status" value="1"/>
</dbReference>
<name>A0ABY9C393_VITVI</name>
<evidence type="ECO:0000259" key="6">
    <source>
        <dbReference type="PROSITE" id="PS50011"/>
    </source>
</evidence>
<evidence type="ECO:0000313" key="7">
    <source>
        <dbReference type="EMBL" id="WJZ89494.1"/>
    </source>
</evidence>
<feature type="domain" description="Protein kinase" evidence="6">
    <location>
        <begin position="96"/>
        <end position="214"/>
    </location>
</feature>
<dbReference type="InterPro" id="IPR000719">
    <property type="entry name" value="Prot_kinase_dom"/>
</dbReference>
<dbReference type="InterPro" id="IPR011009">
    <property type="entry name" value="Kinase-like_dom_sf"/>
</dbReference>
<dbReference type="EMBL" id="CP126653">
    <property type="protein sequence ID" value="WJZ89494.1"/>
    <property type="molecule type" value="Genomic_DNA"/>
</dbReference>
<dbReference type="EC" id="2.7.11.1" evidence="1"/>
<keyword evidence="3" id="KW-0418">Kinase</keyword>
<comment type="catalytic activity">
    <reaction evidence="5">
        <text>L-seryl-[protein] + ATP = O-phospho-L-seryl-[protein] + ADP + H(+)</text>
        <dbReference type="Rhea" id="RHEA:17989"/>
        <dbReference type="Rhea" id="RHEA-COMP:9863"/>
        <dbReference type="Rhea" id="RHEA-COMP:11604"/>
        <dbReference type="ChEBI" id="CHEBI:15378"/>
        <dbReference type="ChEBI" id="CHEBI:29999"/>
        <dbReference type="ChEBI" id="CHEBI:30616"/>
        <dbReference type="ChEBI" id="CHEBI:83421"/>
        <dbReference type="ChEBI" id="CHEBI:456216"/>
        <dbReference type="EC" id="2.7.11.1"/>
    </reaction>
</comment>
<dbReference type="InterPro" id="IPR050588">
    <property type="entry name" value="WNK_Ser-Thr_kinase"/>
</dbReference>
<dbReference type="Gene3D" id="3.30.200.20">
    <property type="entry name" value="Phosphorylase Kinase, domain 1"/>
    <property type="match status" value="1"/>
</dbReference>
<evidence type="ECO:0000256" key="3">
    <source>
        <dbReference type="ARBA" id="ARBA00022777"/>
    </source>
</evidence>
<comment type="catalytic activity">
    <reaction evidence="4">
        <text>L-threonyl-[protein] + ATP = O-phospho-L-threonyl-[protein] + ADP + H(+)</text>
        <dbReference type="Rhea" id="RHEA:46608"/>
        <dbReference type="Rhea" id="RHEA-COMP:11060"/>
        <dbReference type="Rhea" id="RHEA-COMP:11605"/>
        <dbReference type="ChEBI" id="CHEBI:15378"/>
        <dbReference type="ChEBI" id="CHEBI:30013"/>
        <dbReference type="ChEBI" id="CHEBI:30616"/>
        <dbReference type="ChEBI" id="CHEBI:61977"/>
        <dbReference type="ChEBI" id="CHEBI:456216"/>
        <dbReference type="EC" id="2.7.11.1"/>
    </reaction>
</comment>
<dbReference type="Proteomes" id="UP001227230">
    <property type="component" value="Chromosome 6"/>
</dbReference>
<dbReference type="SUPFAM" id="SSF56112">
    <property type="entry name" value="Protein kinase-like (PK-like)"/>
    <property type="match status" value="1"/>
</dbReference>
<evidence type="ECO:0000256" key="5">
    <source>
        <dbReference type="ARBA" id="ARBA00048679"/>
    </source>
</evidence>
<keyword evidence="3" id="KW-0808">Transferase</keyword>